<reference evidence="3 4" key="1">
    <citation type="submission" date="2019-10" db="EMBL/GenBank/DDBJ databases">
        <authorList>
            <person name="Palmer J.M."/>
        </authorList>
    </citation>
    <scope>NUCLEOTIDE SEQUENCE [LARGE SCALE GENOMIC DNA]</scope>
    <source>
        <strain evidence="3 4">TWF694</strain>
    </source>
</reference>
<sequence>MEFNQSNDFLEPPIRAGNGYDIESSELYTSLESLEQFSKYGDFVLDQNYKLLTAPSFTPELGNQFLSDQFSAAIGAYATEVSQENFTPLLCMPDDALSSEDFDIISGSLDLSRKPDTRLETLDSSSLGHSESSSEPEESCDEPWLLPQESLHHEKLFAQRTISQGEILKKNLHKRTKFIEKRKKSDKRDEEAKREAHCGVERRYRNNLNKKFTDLRTELIKAYQVEDSPLILHNVRDIHASEASLKPNKGSILSDATFFVSQSQKDKEAMKEEIDYLRKRITLLEGLVKCGDFFGEMSFPRNAQRWLHAE</sequence>
<evidence type="ECO:0000256" key="1">
    <source>
        <dbReference type="SAM" id="MobiDB-lite"/>
    </source>
</evidence>
<comment type="caution">
    <text evidence="3">The sequence shown here is derived from an EMBL/GenBank/DDBJ whole genome shotgun (WGS) entry which is preliminary data.</text>
</comment>
<evidence type="ECO:0000313" key="4">
    <source>
        <dbReference type="Proteomes" id="UP001365542"/>
    </source>
</evidence>
<dbReference type="Gene3D" id="4.10.280.10">
    <property type="entry name" value="Helix-loop-helix DNA-binding domain"/>
    <property type="match status" value="1"/>
</dbReference>
<protein>
    <recommendedName>
        <fullName evidence="2">BHLH domain-containing protein</fullName>
    </recommendedName>
</protein>
<name>A0AAV9WZA0_9PEZI</name>
<organism evidence="3 4">
    <name type="scientific">Orbilia ellipsospora</name>
    <dbReference type="NCBI Taxonomy" id="2528407"/>
    <lineage>
        <taxon>Eukaryota</taxon>
        <taxon>Fungi</taxon>
        <taxon>Dikarya</taxon>
        <taxon>Ascomycota</taxon>
        <taxon>Pezizomycotina</taxon>
        <taxon>Orbiliomycetes</taxon>
        <taxon>Orbiliales</taxon>
        <taxon>Orbiliaceae</taxon>
        <taxon>Orbilia</taxon>
    </lineage>
</organism>
<dbReference type="InterPro" id="IPR011598">
    <property type="entry name" value="bHLH_dom"/>
</dbReference>
<dbReference type="Proteomes" id="UP001365542">
    <property type="component" value="Unassembled WGS sequence"/>
</dbReference>
<dbReference type="PANTHER" id="PTHR47336:SF2">
    <property type="entry name" value="TRANSCRIPTION FACTOR HMS1-RELATED"/>
    <property type="match status" value="1"/>
</dbReference>
<dbReference type="Pfam" id="PF00010">
    <property type="entry name" value="HLH"/>
    <property type="match status" value="1"/>
</dbReference>
<proteinExistence type="predicted"/>
<accession>A0AAV9WZA0</accession>
<keyword evidence="4" id="KW-1185">Reference proteome</keyword>
<dbReference type="InterPro" id="IPR052099">
    <property type="entry name" value="Regulatory_TF_Diverse"/>
</dbReference>
<feature type="compositionally biased region" description="Low complexity" evidence="1">
    <location>
        <begin position="124"/>
        <end position="133"/>
    </location>
</feature>
<dbReference type="SUPFAM" id="SSF47459">
    <property type="entry name" value="HLH, helix-loop-helix DNA-binding domain"/>
    <property type="match status" value="1"/>
</dbReference>
<feature type="domain" description="BHLH" evidence="2">
    <location>
        <begin position="192"/>
        <end position="263"/>
    </location>
</feature>
<gene>
    <name evidence="3" type="ORF">TWF694_005480</name>
</gene>
<dbReference type="PROSITE" id="PS50888">
    <property type="entry name" value="BHLH"/>
    <property type="match status" value="1"/>
</dbReference>
<dbReference type="AlphaFoldDB" id="A0AAV9WZA0"/>
<dbReference type="PANTHER" id="PTHR47336">
    <property type="entry name" value="TRANSCRIPTION FACTOR HMS1-RELATED"/>
    <property type="match status" value="1"/>
</dbReference>
<dbReference type="EMBL" id="JAVHJO010000017">
    <property type="protein sequence ID" value="KAK6525338.1"/>
    <property type="molecule type" value="Genomic_DNA"/>
</dbReference>
<dbReference type="GO" id="GO:0046983">
    <property type="term" value="F:protein dimerization activity"/>
    <property type="evidence" value="ECO:0007669"/>
    <property type="project" value="InterPro"/>
</dbReference>
<feature type="region of interest" description="Disordered" evidence="1">
    <location>
        <begin position="117"/>
        <end position="142"/>
    </location>
</feature>
<dbReference type="InterPro" id="IPR036638">
    <property type="entry name" value="HLH_DNA-bd_sf"/>
</dbReference>
<evidence type="ECO:0000259" key="2">
    <source>
        <dbReference type="PROSITE" id="PS50888"/>
    </source>
</evidence>
<evidence type="ECO:0000313" key="3">
    <source>
        <dbReference type="EMBL" id="KAK6525338.1"/>
    </source>
</evidence>